<keyword evidence="5" id="KW-1133">Transmembrane helix</keyword>
<dbReference type="OrthoDB" id="9947847at2759"/>
<accession>A0A3P8US33</accession>
<dbReference type="GeneID" id="103377690"/>
<dbReference type="InParanoid" id="A0A3P8US33"/>
<dbReference type="STRING" id="244447.ENSCSEP00000005172"/>
<dbReference type="InterPro" id="IPR013783">
    <property type="entry name" value="Ig-like_fold"/>
</dbReference>
<name>A0A3P8US33_CYNSE</name>
<dbReference type="GO" id="GO:0007166">
    <property type="term" value="P:cell surface receptor signaling pathway"/>
    <property type="evidence" value="ECO:0007669"/>
    <property type="project" value="TreeGrafter"/>
</dbReference>
<dbReference type="GO" id="GO:0042105">
    <property type="term" value="C:alpha-beta T cell receptor complex"/>
    <property type="evidence" value="ECO:0007669"/>
    <property type="project" value="TreeGrafter"/>
</dbReference>
<feature type="signal peptide" evidence="6">
    <location>
        <begin position="1"/>
        <end position="22"/>
    </location>
</feature>
<organism evidence="7 8">
    <name type="scientific">Cynoglossus semilaevis</name>
    <name type="common">Tongue sole</name>
    <dbReference type="NCBI Taxonomy" id="244447"/>
    <lineage>
        <taxon>Eukaryota</taxon>
        <taxon>Metazoa</taxon>
        <taxon>Chordata</taxon>
        <taxon>Craniata</taxon>
        <taxon>Vertebrata</taxon>
        <taxon>Euteleostomi</taxon>
        <taxon>Actinopterygii</taxon>
        <taxon>Neopterygii</taxon>
        <taxon>Teleostei</taxon>
        <taxon>Neoteleostei</taxon>
        <taxon>Acanthomorphata</taxon>
        <taxon>Carangaria</taxon>
        <taxon>Pleuronectiformes</taxon>
        <taxon>Pleuronectoidei</taxon>
        <taxon>Cynoglossidae</taxon>
        <taxon>Cynoglossinae</taxon>
        <taxon>Cynoglossus</taxon>
    </lineage>
</organism>
<dbReference type="Proteomes" id="UP000265120">
    <property type="component" value="Chromosome 4"/>
</dbReference>
<reference evidence="7" key="3">
    <citation type="submission" date="2025-09" db="UniProtKB">
        <authorList>
            <consortium name="Ensembl"/>
        </authorList>
    </citation>
    <scope>IDENTIFICATION</scope>
</reference>
<evidence type="ECO:0000256" key="5">
    <source>
        <dbReference type="SAM" id="Phobius"/>
    </source>
</evidence>
<keyword evidence="3 6" id="KW-0732">Signal</keyword>
<dbReference type="InterPro" id="IPR015484">
    <property type="entry name" value="CD3_esu/gsu/dsu"/>
</dbReference>
<evidence type="ECO:0000256" key="6">
    <source>
        <dbReference type="SAM" id="SignalP"/>
    </source>
</evidence>
<dbReference type="Ensembl" id="ENSCSET00000005231.1">
    <property type="protein sequence ID" value="ENSCSEP00000005172.1"/>
    <property type="gene ID" value="ENSCSEG00000003340.1"/>
</dbReference>
<keyword evidence="5" id="KW-0812">Transmembrane</keyword>
<evidence type="ECO:0000256" key="1">
    <source>
        <dbReference type="ARBA" id="ARBA00004251"/>
    </source>
</evidence>
<reference evidence="7 8" key="1">
    <citation type="journal article" date="2014" name="Nat. Genet.">
        <title>Whole-genome sequence of a flatfish provides insights into ZW sex chromosome evolution and adaptation to a benthic lifestyle.</title>
        <authorList>
            <person name="Chen S."/>
            <person name="Zhang G."/>
            <person name="Shao C."/>
            <person name="Huang Q."/>
            <person name="Liu G."/>
            <person name="Zhang P."/>
            <person name="Song W."/>
            <person name="An N."/>
            <person name="Chalopin D."/>
            <person name="Volff J.N."/>
            <person name="Hong Y."/>
            <person name="Li Q."/>
            <person name="Sha Z."/>
            <person name="Zhou H."/>
            <person name="Xie M."/>
            <person name="Yu Q."/>
            <person name="Liu Y."/>
            <person name="Xiang H."/>
            <person name="Wang N."/>
            <person name="Wu K."/>
            <person name="Yang C."/>
            <person name="Zhou Q."/>
            <person name="Liao X."/>
            <person name="Yang L."/>
            <person name="Hu Q."/>
            <person name="Zhang J."/>
            <person name="Meng L."/>
            <person name="Jin L."/>
            <person name="Tian Y."/>
            <person name="Lian J."/>
            <person name="Yang J."/>
            <person name="Miao G."/>
            <person name="Liu S."/>
            <person name="Liang Z."/>
            <person name="Yan F."/>
            <person name="Li Y."/>
            <person name="Sun B."/>
            <person name="Zhang H."/>
            <person name="Zhang J."/>
            <person name="Zhu Y."/>
            <person name="Du M."/>
            <person name="Zhao Y."/>
            <person name="Schartl M."/>
            <person name="Tang Q."/>
            <person name="Wang J."/>
        </authorList>
    </citation>
    <scope>NUCLEOTIDE SEQUENCE</scope>
</reference>
<dbReference type="GeneTree" id="ENSGT00730000111885"/>
<feature type="transmembrane region" description="Helical" evidence="5">
    <location>
        <begin position="102"/>
        <end position="124"/>
    </location>
</feature>
<proteinExistence type="predicted"/>
<dbReference type="GO" id="GO:0004888">
    <property type="term" value="F:transmembrane signaling receptor activity"/>
    <property type="evidence" value="ECO:0007669"/>
    <property type="project" value="TreeGrafter"/>
</dbReference>
<protein>
    <submittedName>
        <fullName evidence="7">T-cell surface glycoprotein CD3 epsilon chain-like</fullName>
    </submittedName>
</protein>
<dbReference type="RefSeq" id="XP_008306805.1">
    <property type="nucleotide sequence ID" value="XM_008308583.3"/>
</dbReference>
<sequence length="176" mass="19627">MNAMGVWPRIVVLFLVVATVRANEKGTVISDGNKFIMNCPAEGDWYMNEKKLNGDKTRSLEKEYGSDTKGLYSCKYTEDGTEKTYFFYIKGKPCANCWELDGLFLLTAIVAEVLGTVVFMTIIYKCTKKKSSGGPDKTPQKPSRPGGRAPQATSSDYEQLNRTRASDPYAFVNRMG</sequence>
<dbReference type="AlphaFoldDB" id="A0A3P8US33"/>
<evidence type="ECO:0000313" key="8">
    <source>
        <dbReference type="Proteomes" id="UP000265120"/>
    </source>
</evidence>
<dbReference type="PANTHER" id="PTHR10570:SF9">
    <property type="entry name" value="T-CELL SURFACE GLYCOPROTEIN CD3 EPSILON CHAIN"/>
    <property type="match status" value="1"/>
</dbReference>
<dbReference type="GO" id="GO:0045059">
    <property type="term" value="P:positive thymic T cell selection"/>
    <property type="evidence" value="ECO:0007669"/>
    <property type="project" value="TreeGrafter"/>
</dbReference>
<dbReference type="Gene3D" id="2.60.40.10">
    <property type="entry name" value="Immunoglobulins"/>
    <property type="match status" value="1"/>
</dbReference>
<dbReference type="KEGG" id="csem:103377690"/>
<keyword evidence="2" id="KW-1003">Cell membrane</keyword>
<dbReference type="PANTHER" id="PTHR10570">
    <property type="entry name" value="T-CELL SURFACE GLYCOPROTEIN CD3 GAMMA CHAIN / DELTA CHAIN"/>
    <property type="match status" value="1"/>
</dbReference>
<dbReference type="OMA" id="RVVLTCP"/>
<evidence type="ECO:0000313" key="7">
    <source>
        <dbReference type="Ensembl" id="ENSCSEP00000005172.1"/>
    </source>
</evidence>
<reference evidence="7" key="2">
    <citation type="submission" date="2025-08" db="UniProtKB">
        <authorList>
            <consortium name="Ensembl"/>
        </authorList>
    </citation>
    <scope>IDENTIFICATION</scope>
</reference>
<feature type="region of interest" description="Disordered" evidence="4">
    <location>
        <begin position="129"/>
        <end position="176"/>
    </location>
</feature>
<comment type="subcellular location">
    <subcellularLocation>
        <location evidence="1">Cell membrane</location>
        <topology evidence="1">Single-pass type I membrane protein</topology>
    </subcellularLocation>
</comment>
<dbReference type="GO" id="GO:0009897">
    <property type="term" value="C:external side of plasma membrane"/>
    <property type="evidence" value="ECO:0007669"/>
    <property type="project" value="TreeGrafter"/>
</dbReference>
<keyword evidence="8" id="KW-1185">Reference proteome</keyword>
<keyword evidence="5" id="KW-0472">Membrane</keyword>
<evidence type="ECO:0000256" key="3">
    <source>
        <dbReference type="ARBA" id="ARBA00022729"/>
    </source>
</evidence>
<evidence type="ECO:0000256" key="4">
    <source>
        <dbReference type="SAM" id="MobiDB-lite"/>
    </source>
</evidence>
<evidence type="ECO:0000256" key="2">
    <source>
        <dbReference type="ARBA" id="ARBA00022475"/>
    </source>
</evidence>
<dbReference type="Pfam" id="PF16681">
    <property type="entry name" value="Ig_5"/>
    <property type="match status" value="1"/>
</dbReference>
<feature type="chain" id="PRO_5018233681" evidence="6">
    <location>
        <begin position="23"/>
        <end position="176"/>
    </location>
</feature>